<comment type="similarity">
    <text evidence="1">Belongs to the thiolase-like superfamily. Thiolase family.</text>
</comment>
<evidence type="ECO:0000256" key="1">
    <source>
        <dbReference type="ARBA" id="ARBA00010982"/>
    </source>
</evidence>
<evidence type="ECO:0000256" key="2">
    <source>
        <dbReference type="ARBA" id="ARBA00022679"/>
    </source>
</evidence>
<dbReference type="InterPro" id="IPR002155">
    <property type="entry name" value="Thiolase"/>
</dbReference>
<reference evidence="6" key="1">
    <citation type="submission" date="2020-05" db="EMBL/GenBank/DDBJ databases">
        <authorList>
            <person name="Chiriac C."/>
            <person name="Salcher M."/>
            <person name="Ghai R."/>
            <person name="Kavagutti S V."/>
        </authorList>
    </citation>
    <scope>NUCLEOTIDE SEQUENCE</scope>
</reference>
<dbReference type="Gene3D" id="3.40.47.10">
    <property type="match status" value="1"/>
</dbReference>
<evidence type="ECO:0000256" key="3">
    <source>
        <dbReference type="ARBA" id="ARBA00023315"/>
    </source>
</evidence>
<dbReference type="Pfam" id="PF02803">
    <property type="entry name" value="Thiolase_C"/>
    <property type="match status" value="1"/>
</dbReference>
<dbReference type="AlphaFoldDB" id="A0A6J6AT28"/>
<name>A0A6J6AT28_9ZZZZ</name>
<proteinExistence type="inferred from homology"/>
<dbReference type="Pfam" id="PF00108">
    <property type="entry name" value="Thiolase_N"/>
    <property type="match status" value="1"/>
</dbReference>
<dbReference type="InterPro" id="IPR020616">
    <property type="entry name" value="Thiolase_N"/>
</dbReference>
<dbReference type="PIRSF" id="PIRSF000429">
    <property type="entry name" value="Ac-CoA_Ac_transf"/>
    <property type="match status" value="1"/>
</dbReference>
<evidence type="ECO:0000313" key="7">
    <source>
        <dbReference type="EMBL" id="CAB4748707.1"/>
    </source>
</evidence>
<dbReference type="InterPro" id="IPR020610">
    <property type="entry name" value="Thiolase_AS"/>
</dbReference>
<dbReference type="SUPFAM" id="SSF53901">
    <property type="entry name" value="Thiolase-like"/>
    <property type="match status" value="2"/>
</dbReference>
<keyword evidence="3" id="KW-0012">Acyltransferase</keyword>
<dbReference type="PANTHER" id="PTHR18919:SF107">
    <property type="entry name" value="ACETYL-COA ACETYLTRANSFERASE, CYTOSOLIC"/>
    <property type="match status" value="1"/>
</dbReference>
<sequence>MSTDVVIVSAARTPIATSYKGSLAGVDAFTLAEIAMGAAVERSGVPVELIEDIGFGESMQGGGNIGRYAANQLGMVNLPGVAMQRWCASGMAATQWIAANIAAGMIDAGIGGGVESMSTAPGTSKPGADGQPTFWLSPANLETEDAPPFNTAKGVGDNAARMAGVTREQADAWAYRSHMNAIRAIDEGRFENEIVPVPLADGSMFSVDEHPRRNSTLEKLATLGLLNPFDEGATTTAGNASGLNDAAAALVLVSRDFAEAHGLKPLAIIRGWASTSLTPAETGLSPTTAIPKALAKAGLGISDISSFEINEAFASVPVAAVKILGLNEEIVNVNGSGCSLGHPIGCTGARMIVTMINELERCDGQFGAVAMCAAGGMGSATIIERV</sequence>
<dbReference type="EMBL" id="CAEZSF010000003">
    <property type="protein sequence ID" value="CAB4529664.1"/>
    <property type="molecule type" value="Genomic_DNA"/>
</dbReference>
<evidence type="ECO:0000259" key="4">
    <source>
        <dbReference type="Pfam" id="PF00108"/>
    </source>
</evidence>
<feature type="domain" description="Thiolase C-terminal" evidence="5">
    <location>
        <begin position="263"/>
        <end position="385"/>
    </location>
</feature>
<dbReference type="PANTHER" id="PTHR18919">
    <property type="entry name" value="ACETYL-COA C-ACYLTRANSFERASE"/>
    <property type="match status" value="1"/>
</dbReference>
<keyword evidence="2" id="KW-0808">Transferase</keyword>
<organism evidence="6">
    <name type="scientific">freshwater metagenome</name>
    <dbReference type="NCBI Taxonomy" id="449393"/>
    <lineage>
        <taxon>unclassified sequences</taxon>
        <taxon>metagenomes</taxon>
        <taxon>ecological metagenomes</taxon>
    </lineage>
</organism>
<dbReference type="InterPro" id="IPR016039">
    <property type="entry name" value="Thiolase-like"/>
</dbReference>
<dbReference type="PROSITE" id="PS00099">
    <property type="entry name" value="THIOLASE_3"/>
    <property type="match status" value="1"/>
</dbReference>
<evidence type="ECO:0000313" key="8">
    <source>
        <dbReference type="EMBL" id="CAB4888588.1"/>
    </source>
</evidence>
<evidence type="ECO:0000313" key="6">
    <source>
        <dbReference type="EMBL" id="CAB4529664.1"/>
    </source>
</evidence>
<evidence type="ECO:0000259" key="5">
    <source>
        <dbReference type="Pfam" id="PF02803"/>
    </source>
</evidence>
<accession>A0A6J6AT28</accession>
<dbReference type="EMBL" id="CAFBMG010000002">
    <property type="protein sequence ID" value="CAB4888588.1"/>
    <property type="molecule type" value="Genomic_DNA"/>
</dbReference>
<dbReference type="EMBL" id="CAEZYU010000073">
    <property type="protein sequence ID" value="CAB4748707.1"/>
    <property type="molecule type" value="Genomic_DNA"/>
</dbReference>
<dbReference type="GO" id="GO:0016747">
    <property type="term" value="F:acyltransferase activity, transferring groups other than amino-acyl groups"/>
    <property type="evidence" value="ECO:0007669"/>
    <property type="project" value="InterPro"/>
</dbReference>
<protein>
    <submittedName>
        <fullName evidence="6">Unannotated protein</fullName>
    </submittedName>
</protein>
<feature type="domain" description="Thiolase N-terminal" evidence="4">
    <location>
        <begin position="5"/>
        <end position="256"/>
    </location>
</feature>
<gene>
    <name evidence="6" type="ORF">UFOPK1358_00076</name>
    <name evidence="7" type="ORF">UFOPK2766_01517</name>
    <name evidence="8" type="ORF">UFOPK3519_00041</name>
</gene>
<dbReference type="CDD" id="cd00751">
    <property type="entry name" value="thiolase"/>
    <property type="match status" value="1"/>
</dbReference>
<dbReference type="NCBIfam" id="TIGR01930">
    <property type="entry name" value="AcCoA-C-Actrans"/>
    <property type="match status" value="1"/>
</dbReference>
<dbReference type="InterPro" id="IPR020617">
    <property type="entry name" value="Thiolase_C"/>
</dbReference>